<dbReference type="PANTHER" id="PTHR48453:SF1">
    <property type="entry name" value="CCHC-TYPE DOMAIN-CONTAINING PROTEIN"/>
    <property type="match status" value="1"/>
</dbReference>
<dbReference type="Proteomes" id="UP001497512">
    <property type="component" value="Chromosome 13"/>
</dbReference>
<organism evidence="4 5">
    <name type="scientific">Sphagnum troendelagicum</name>
    <dbReference type="NCBI Taxonomy" id="128251"/>
    <lineage>
        <taxon>Eukaryota</taxon>
        <taxon>Viridiplantae</taxon>
        <taxon>Streptophyta</taxon>
        <taxon>Embryophyta</taxon>
        <taxon>Bryophyta</taxon>
        <taxon>Sphagnophytina</taxon>
        <taxon>Sphagnopsida</taxon>
        <taxon>Sphagnales</taxon>
        <taxon>Sphagnaceae</taxon>
        <taxon>Sphagnum</taxon>
    </lineage>
</organism>
<dbReference type="Pfam" id="PF04438">
    <property type="entry name" value="zf-HIT"/>
    <property type="match status" value="1"/>
</dbReference>
<evidence type="ECO:0000259" key="3">
    <source>
        <dbReference type="PROSITE" id="PS50158"/>
    </source>
</evidence>
<dbReference type="InterPro" id="IPR007529">
    <property type="entry name" value="Znf_HIT"/>
</dbReference>
<accession>A0ABP0TPG7</accession>
<keyword evidence="1" id="KW-0479">Metal-binding</keyword>
<feature type="compositionally biased region" description="Basic and acidic residues" evidence="2">
    <location>
        <begin position="182"/>
        <end position="192"/>
    </location>
</feature>
<feature type="compositionally biased region" description="Basic residues" evidence="2">
    <location>
        <begin position="64"/>
        <end position="80"/>
    </location>
</feature>
<name>A0ABP0TPG7_9BRYO</name>
<dbReference type="PANTHER" id="PTHR48453">
    <property type="entry name" value="CCHC-TYPE DOMAIN-CONTAINING PROTEIN"/>
    <property type="match status" value="1"/>
</dbReference>
<evidence type="ECO:0000313" key="5">
    <source>
        <dbReference type="Proteomes" id="UP001497512"/>
    </source>
</evidence>
<dbReference type="CDD" id="cd23022">
    <property type="entry name" value="zf-HIT_DDX59"/>
    <property type="match status" value="1"/>
</dbReference>
<feature type="domain" description="CCHC-type" evidence="3">
    <location>
        <begin position="310"/>
        <end position="324"/>
    </location>
</feature>
<feature type="region of interest" description="Disordered" evidence="2">
    <location>
        <begin position="165"/>
        <end position="192"/>
    </location>
</feature>
<evidence type="ECO:0000256" key="2">
    <source>
        <dbReference type="SAM" id="MobiDB-lite"/>
    </source>
</evidence>
<reference evidence="4" key="1">
    <citation type="submission" date="2024-02" db="EMBL/GenBank/DDBJ databases">
        <authorList>
            <consortium name="ELIXIR-Norway"/>
            <consortium name="Elixir Norway"/>
        </authorList>
    </citation>
    <scope>NUCLEOTIDE SEQUENCE</scope>
</reference>
<proteinExistence type="predicted"/>
<keyword evidence="5" id="KW-1185">Reference proteome</keyword>
<gene>
    <name evidence="4" type="ORF">CSSPTR1EN2_LOCUS6060</name>
</gene>
<dbReference type="InterPro" id="IPR001878">
    <property type="entry name" value="Znf_CCHC"/>
</dbReference>
<evidence type="ECO:0000256" key="1">
    <source>
        <dbReference type="PROSITE-ProRule" id="PRU00047"/>
    </source>
</evidence>
<evidence type="ECO:0000313" key="4">
    <source>
        <dbReference type="EMBL" id="CAK9201744.1"/>
    </source>
</evidence>
<keyword evidence="1" id="KW-0863">Zinc-finger</keyword>
<keyword evidence="1" id="KW-0862">Zinc</keyword>
<dbReference type="EMBL" id="OZ019905">
    <property type="protein sequence ID" value="CAK9201744.1"/>
    <property type="molecule type" value="Genomic_DNA"/>
</dbReference>
<dbReference type="Gene3D" id="3.30.60.220">
    <property type="match status" value="1"/>
</dbReference>
<protein>
    <recommendedName>
        <fullName evidence="3">CCHC-type domain-containing protein</fullName>
    </recommendedName>
</protein>
<feature type="region of interest" description="Disordered" evidence="2">
    <location>
        <begin position="38"/>
        <end position="80"/>
    </location>
</feature>
<dbReference type="PROSITE" id="PS50158">
    <property type="entry name" value="ZF_CCHC"/>
    <property type="match status" value="1"/>
</dbReference>
<feature type="compositionally biased region" description="Basic and acidic residues" evidence="2">
    <location>
        <begin position="44"/>
        <end position="63"/>
    </location>
</feature>
<sequence length="516" mass="57859">MATPTNFYKNSAYAYAREFDLSSVLDNLHAYRLATGAAAAPEVAGRDKEPGSFKAAQKVETKKHSTSRHQHDSHRRREGKHYHPYCQLTTAARNSVDCITQSETHCQSSREVAMPELESMGHWNQSKVSQGRATSVMGFDPYNMKSDEEVPLKVGRVELQKPDTIGSSIFGFDPQQESSSDEDSKISTHTKRADDLCPLPVESSTEEVVVKRRSDQRFAAPGEPTCAICGRFGAYICDETEDDVCSLECKHELLQQQAEAHAQAAAEAGTSFVAPVTPVGALQLPETEIDKWDYKKHRWTYRHSSLSTFRCWKCKRPGHLPDDCVVTMAIPAPSPANPTLYQIPVEQKRREVCPRAELRALYKRCKQIGAGANSSTCGKCGTRFNLAFCLDCSKSFCDSLGHLTQHLQENPSHRQLYSFKMQRAVKCCNGLCPVVDMRQLFACNSCMTKAFDKYYSMYNATWEGGGLKMIINAVCCDDHFDWHRMNCPHADVEESGFLLSKDGSDLYRSQLSEFLF</sequence>